<evidence type="ECO:0000313" key="14">
    <source>
        <dbReference type="Proteomes" id="UP001057455"/>
    </source>
</evidence>
<evidence type="ECO:0000256" key="9">
    <source>
        <dbReference type="ARBA" id="ARBA00023315"/>
    </source>
</evidence>
<proteinExistence type="inferred from homology"/>
<dbReference type="InterPro" id="IPR016181">
    <property type="entry name" value="Acyl_CoA_acyltransferase"/>
</dbReference>
<dbReference type="CDD" id="cd04301">
    <property type="entry name" value="NAT_SF"/>
    <property type="match status" value="1"/>
</dbReference>
<organism evidence="13 14">
    <name type="scientific">Babesia ovis</name>
    <dbReference type="NCBI Taxonomy" id="5869"/>
    <lineage>
        <taxon>Eukaryota</taxon>
        <taxon>Sar</taxon>
        <taxon>Alveolata</taxon>
        <taxon>Apicomplexa</taxon>
        <taxon>Aconoidasida</taxon>
        <taxon>Piroplasmida</taxon>
        <taxon>Babesiidae</taxon>
        <taxon>Babesia</taxon>
    </lineage>
</organism>
<evidence type="ECO:0000256" key="10">
    <source>
        <dbReference type="ARBA" id="ARBA00047821"/>
    </source>
</evidence>
<dbReference type="EMBL" id="BLIY01000003">
    <property type="protein sequence ID" value="GFE52812.1"/>
    <property type="molecule type" value="Genomic_DNA"/>
</dbReference>
<keyword evidence="14" id="KW-1185">Reference proteome</keyword>
<keyword evidence="7" id="KW-0808">Transferase</keyword>
<comment type="catalytic activity">
    <reaction evidence="10">
        <text>N-terminal L-seryl-[histone H2A] + acetyl-CoA = N-terminal N(alpha)-acetyl-L-seryl-[histone H2A] + CoA + H(+)</text>
        <dbReference type="Rhea" id="RHEA:50600"/>
        <dbReference type="Rhea" id="RHEA-COMP:12742"/>
        <dbReference type="Rhea" id="RHEA-COMP:12744"/>
        <dbReference type="ChEBI" id="CHEBI:15378"/>
        <dbReference type="ChEBI" id="CHEBI:57287"/>
        <dbReference type="ChEBI" id="CHEBI:57288"/>
        <dbReference type="ChEBI" id="CHEBI:64738"/>
        <dbReference type="ChEBI" id="CHEBI:83690"/>
        <dbReference type="EC" id="2.3.1.257"/>
    </reaction>
</comment>
<dbReference type="SUPFAM" id="SSF55729">
    <property type="entry name" value="Acyl-CoA N-acyltransferases (Nat)"/>
    <property type="match status" value="1"/>
</dbReference>
<evidence type="ECO:0000256" key="5">
    <source>
        <dbReference type="ARBA" id="ARBA00015043"/>
    </source>
</evidence>
<evidence type="ECO:0000256" key="3">
    <source>
        <dbReference type="ARBA" id="ARBA00008870"/>
    </source>
</evidence>
<gene>
    <name evidence="13" type="ORF">BaOVIS_002160</name>
</gene>
<dbReference type="GO" id="GO:0043998">
    <property type="term" value="F:histone H2A acetyltransferase activity"/>
    <property type="evidence" value="ECO:0007669"/>
    <property type="project" value="InterPro"/>
</dbReference>
<evidence type="ECO:0000256" key="7">
    <source>
        <dbReference type="ARBA" id="ARBA00022679"/>
    </source>
</evidence>
<reference evidence="13" key="1">
    <citation type="submission" date="2019-12" db="EMBL/GenBank/DDBJ databases">
        <title>Genome sequence of Babesia ovis.</title>
        <authorList>
            <person name="Yamagishi J."/>
            <person name="Sevinc F."/>
            <person name="Xuan X."/>
        </authorList>
    </citation>
    <scope>NUCLEOTIDE SEQUENCE</scope>
    <source>
        <strain evidence="13">Selcuk</strain>
    </source>
</reference>
<evidence type="ECO:0000256" key="2">
    <source>
        <dbReference type="ARBA" id="ARBA00004496"/>
    </source>
</evidence>
<comment type="caution">
    <text evidence="13">The sequence shown here is derived from an EMBL/GenBank/DDBJ whole genome shotgun (WGS) entry which is preliminary data.</text>
</comment>
<evidence type="ECO:0000256" key="11">
    <source>
        <dbReference type="ARBA" id="ARBA00049524"/>
    </source>
</evidence>
<evidence type="ECO:0000256" key="8">
    <source>
        <dbReference type="ARBA" id="ARBA00023242"/>
    </source>
</evidence>
<dbReference type="Proteomes" id="UP001057455">
    <property type="component" value="Unassembled WGS sequence"/>
</dbReference>
<evidence type="ECO:0000259" key="12">
    <source>
        <dbReference type="PROSITE" id="PS51186"/>
    </source>
</evidence>
<keyword evidence="8" id="KW-0539">Nucleus</keyword>
<evidence type="ECO:0000256" key="6">
    <source>
        <dbReference type="ARBA" id="ARBA00022490"/>
    </source>
</evidence>
<dbReference type="PANTHER" id="PTHR20531">
    <property type="entry name" value="N-ALPHA-ACETYLTRANSFERASE 40"/>
    <property type="match status" value="1"/>
</dbReference>
<dbReference type="InterPro" id="IPR000182">
    <property type="entry name" value="GNAT_dom"/>
</dbReference>
<dbReference type="GO" id="GO:1990189">
    <property type="term" value="F:protein N-terminal-serine acetyltransferase activity"/>
    <property type="evidence" value="ECO:0007669"/>
    <property type="project" value="UniProtKB-EC"/>
</dbReference>
<comment type="subcellular location">
    <subcellularLocation>
        <location evidence="2">Cytoplasm</location>
    </subcellularLocation>
    <subcellularLocation>
        <location evidence="1">Nucleus</location>
    </subcellularLocation>
</comment>
<dbReference type="GO" id="GO:0005634">
    <property type="term" value="C:nucleus"/>
    <property type="evidence" value="ECO:0007669"/>
    <property type="project" value="UniProtKB-SubCell"/>
</dbReference>
<dbReference type="PANTHER" id="PTHR20531:SF1">
    <property type="entry name" value="N-ALPHA-ACETYLTRANSFERASE 40"/>
    <property type="match status" value="1"/>
</dbReference>
<dbReference type="AlphaFoldDB" id="A0A9W5WU22"/>
<dbReference type="GO" id="GO:0005737">
    <property type="term" value="C:cytoplasm"/>
    <property type="evidence" value="ECO:0007669"/>
    <property type="project" value="UniProtKB-SubCell"/>
</dbReference>
<dbReference type="EC" id="2.3.1.257" evidence="4"/>
<comment type="catalytic activity">
    <reaction evidence="11">
        <text>N-terminal L-seryl-[histone H4] + acetyl-CoA = N-terminal N(alpha)-acetyl-L-seryl-[histone H4] + CoA + H(+)</text>
        <dbReference type="Rhea" id="RHEA:50596"/>
        <dbReference type="Rhea" id="RHEA-COMP:12740"/>
        <dbReference type="Rhea" id="RHEA-COMP:12743"/>
        <dbReference type="ChEBI" id="CHEBI:15378"/>
        <dbReference type="ChEBI" id="CHEBI:57287"/>
        <dbReference type="ChEBI" id="CHEBI:57288"/>
        <dbReference type="ChEBI" id="CHEBI:64738"/>
        <dbReference type="ChEBI" id="CHEBI:83690"/>
        <dbReference type="EC" id="2.3.1.257"/>
    </reaction>
</comment>
<evidence type="ECO:0000256" key="1">
    <source>
        <dbReference type="ARBA" id="ARBA00004123"/>
    </source>
</evidence>
<name>A0A9W5WU22_BABOV</name>
<accession>A0A9W5WU22</accession>
<evidence type="ECO:0000313" key="13">
    <source>
        <dbReference type="EMBL" id="GFE52812.1"/>
    </source>
</evidence>
<dbReference type="InterPro" id="IPR039949">
    <property type="entry name" value="NAA40"/>
</dbReference>
<keyword evidence="6" id="KW-0963">Cytoplasm</keyword>
<dbReference type="GO" id="GO:0010485">
    <property type="term" value="F:histone H4 acetyltransferase activity"/>
    <property type="evidence" value="ECO:0007669"/>
    <property type="project" value="InterPro"/>
</dbReference>
<sequence>MSRKRPCNTLRKLWYPDSIARSFAEAVCAAFNGSEIPPEQSDVVDCLQLKLEDGHSLKHYMGNVAPKDVLDSLFNLTKENMSGLYNESGFLGGWRDQMKYRELSAAKTHILELRDDTGMLVGFVSYRFLIISDWQPATKVCYIYELQVDAKRRSRGVGKFLVKATEIIGRKAEAKKLMCTVLKLNRRAVAFYRNKCGFTDDESDPSSVDFENRDQHIYHILKLDIGDTCVSTPGTDTDTRNNVDALPTKMIDNNSM</sequence>
<dbReference type="Gene3D" id="3.40.630.30">
    <property type="match status" value="1"/>
</dbReference>
<keyword evidence="9" id="KW-0012">Acyltransferase</keyword>
<protein>
    <recommendedName>
        <fullName evidence="5">N-alpha-acetyltransferase 40</fullName>
        <ecNumber evidence="4">2.3.1.257</ecNumber>
    </recommendedName>
</protein>
<evidence type="ECO:0000256" key="4">
    <source>
        <dbReference type="ARBA" id="ARBA00012950"/>
    </source>
</evidence>
<feature type="domain" description="N-acetyltransferase" evidence="12">
    <location>
        <begin position="71"/>
        <end position="224"/>
    </location>
</feature>
<dbReference type="OrthoDB" id="424551at2759"/>
<dbReference type="PROSITE" id="PS51186">
    <property type="entry name" value="GNAT"/>
    <property type="match status" value="1"/>
</dbReference>
<dbReference type="Pfam" id="PF00583">
    <property type="entry name" value="Acetyltransf_1"/>
    <property type="match status" value="1"/>
</dbReference>
<comment type="similarity">
    <text evidence="3">Belongs to the acetyltransferase family. NAA40 subfamily.</text>
</comment>